<proteinExistence type="predicted"/>
<dbReference type="GO" id="GO:0015074">
    <property type="term" value="P:DNA integration"/>
    <property type="evidence" value="ECO:0007669"/>
    <property type="project" value="InterPro"/>
</dbReference>
<dbReference type="Pfam" id="PF13102">
    <property type="entry name" value="Phage_int_SAM_5"/>
    <property type="match status" value="1"/>
</dbReference>
<dbReference type="Proteomes" id="UP000199109">
    <property type="component" value="Unassembled WGS sequence"/>
</dbReference>
<dbReference type="OrthoDB" id="1493636at2"/>
<dbReference type="GO" id="GO:0003677">
    <property type="term" value="F:DNA binding"/>
    <property type="evidence" value="ECO:0007669"/>
    <property type="project" value="UniProtKB-KW"/>
</dbReference>
<dbReference type="SUPFAM" id="SSF56349">
    <property type="entry name" value="DNA breaking-rejoining enzymes"/>
    <property type="match status" value="1"/>
</dbReference>
<evidence type="ECO:0000313" key="4">
    <source>
        <dbReference type="EMBL" id="SDF23576.1"/>
    </source>
</evidence>
<evidence type="ECO:0000313" key="5">
    <source>
        <dbReference type="Proteomes" id="UP000199109"/>
    </source>
</evidence>
<evidence type="ECO:0000259" key="3">
    <source>
        <dbReference type="Pfam" id="PF13102"/>
    </source>
</evidence>
<name>A0A1G7JF81_9FLAO</name>
<evidence type="ECO:0000256" key="2">
    <source>
        <dbReference type="ARBA" id="ARBA00023172"/>
    </source>
</evidence>
<dbReference type="EMBL" id="FNAO01000025">
    <property type="protein sequence ID" value="SDF23576.1"/>
    <property type="molecule type" value="Genomic_DNA"/>
</dbReference>
<dbReference type="AlphaFoldDB" id="A0A1G7JF81"/>
<gene>
    <name evidence="4" type="ORF">SAMN05421636_1255</name>
</gene>
<keyword evidence="5" id="KW-1185">Reference proteome</keyword>
<evidence type="ECO:0000256" key="1">
    <source>
        <dbReference type="ARBA" id="ARBA00023125"/>
    </source>
</evidence>
<keyword evidence="2" id="KW-0233">DNA recombination</keyword>
<dbReference type="InterPro" id="IPR013762">
    <property type="entry name" value="Integrase-like_cat_sf"/>
</dbReference>
<dbReference type="InterPro" id="IPR011010">
    <property type="entry name" value="DNA_brk_join_enz"/>
</dbReference>
<organism evidence="4 5">
    <name type="scientific">Pricia antarctica</name>
    <dbReference type="NCBI Taxonomy" id="641691"/>
    <lineage>
        <taxon>Bacteria</taxon>
        <taxon>Pseudomonadati</taxon>
        <taxon>Bacteroidota</taxon>
        <taxon>Flavobacteriia</taxon>
        <taxon>Flavobacteriales</taxon>
        <taxon>Flavobacteriaceae</taxon>
        <taxon>Pricia</taxon>
    </lineage>
</organism>
<feature type="domain" description="Phage integrase SAM-like" evidence="3">
    <location>
        <begin position="138"/>
        <end position="211"/>
    </location>
</feature>
<sequence length="441" mass="50919">MATVNFLYRSKRPQAPLNIRLLFRVDKDDYVIGSKTKLIVEKTYWKKKHSTNSKVPLIRNKQVEVNSELQRIENHVLNALQKTDLSVVDKKWLTQQINEYYNPPKARNTPNGTVTYWMDKIVEDAHLRENAKGGIGIGKSRINSYNRLKKLFLEFQGDNTFQVKDIDKLKFESFKKWLLGKKTYSPTYVYKKVADLKTVCIEARANGVLTSPELNDIKTKTISAYDDDMDVIVLTNSDIDKIEKAHLIKDAHINARKWLILACYTGQRGQALTKRIIAENFHRYGENYIIQIKQIKGNKKVTIPVLPKVREIYESGLPYTVSTQKLNKHFKEVGEIANVNNLVMGRKQDKNTKRGVKKLRPKYEYISTHIGRRTFASNHYGQLPTAIIMKVTGHSKESTLLTYINKADDTHVDVFFDYYNTLPSEEIRQSSLKVIKNDTAS</sequence>
<accession>A0A1G7JF81</accession>
<protein>
    <submittedName>
        <fullName evidence="4">Phage integrase family protein</fullName>
    </submittedName>
</protein>
<dbReference type="InterPro" id="IPR010998">
    <property type="entry name" value="Integrase_recombinase_N"/>
</dbReference>
<dbReference type="RefSeq" id="WP_091874416.1">
    <property type="nucleotide sequence ID" value="NZ_FNAO01000025.1"/>
</dbReference>
<dbReference type="Gene3D" id="1.10.443.10">
    <property type="entry name" value="Intergrase catalytic core"/>
    <property type="match status" value="1"/>
</dbReference>
<reference evidence="4 5" key="1">
    <citation type="submission" date="2016-10" db="EMBL/GenBank/DDBJ databases">
        <authorList>
            <person name="de Groot N.N."/>
        </authorList>
    </citation>
    <scope>NUCLEOTIDE SEQUENCE [LARGE SCALE GENOMIC DNA]</scope>
    <source>
        <strain evidence="4 5">DSM 23421</strain>
    </source>
</reference>
<dbReference type="STRING" id="641691.SAMN05421636_1255"/>
<dbReference type="InterPro" id="IPR025269">
    <property type="entry name" value="SAM-like_dom"/>
</dbReference>
<dbReference type="GO" id="GO:0006310">
    <property type="term" value="P:DNA recombination"/>
    <property type="evidence" value="ECO:0007669"/>
    <property type="project" value="UniProtKB-KW"/>
</dbReference>
<dbReference type="Gene3D" id="1.10.150.130">
    <property type="match status" value="1"/>
</dbReference>
<keyword evidence="1" id="KW-0238">DNA-binding</keyword>